<dbReference type="SUPFAM" id="SSF160582">
    <property type="entry name" value="MbtH-like"/>
    <property type="match status" value="1"/>
</dbReference>
<reference evidence="2 3" key="1">
    <citation type="submission" date="2020-08" db="EMBL/GenBank/DDBJ databases">
        <title>Genomic Encyclopedia of Type Strains, Phase IV (KMG-V): Genome sequencing to study the core and pangenomes of soil and plant-associated prokaryotes.</title>
        <authorList>
            <person name="Whitman W."/>
        </authorList>
    </citation>
    <scope>NUCLEOTIDE SEQUENCE [LARGE SCALE GENOMIC DNA]</scope>
    <source>
        <strain evidence="2 3">34/80</strain>
    </source>
</reference>
<accession>A0A840F978</accession>
<dbReference type="PANTHER" id="PTHR38444">
    <property type="entry name" value="ENTEROBACTIN BIOSYNTHESIS PROTEIN YBDZ"/>
    <property type="match status" value="1"/>
</dbReference>
<sequence>MTNPFDNSDASFVVLTNDENQHSIWPDFIEIPQGWKKVHGPSAKGDCLEFVEKNWTDMRPKSLAQAMGDQR</sequence>
<dbReference type="InterPro" id="IPR038020">
    <property type="entry name" value="MbtH-like_sf"/>
</dbReference>
<gene>
    <name evidence="2" type="ORF">GGD71_000003</name>
</gene>
<dbReference type="PANTHER" id="PTHR38444:SF1">
    <property type="entry name" value="ENTEROBACTIN BIOSYNTHESIS PROTEIN YBDZ"/>
    <property type="match status" value="1"/>
</dbReference>
<name>A0A840F978_9BURK</name>
<dbReference type="InterPro" id="IPR005153">
    <property type="entry name" value="MbtH-like_dom"/>
</dbReference>
<dbReference type="RefSeq" id="WP_184634352.1">
    <property type="nucleotide sequence ID" value="NZ_JACIFZ010000001.1"/>
</dbReference>
<dbReference type="AlphaFoldDB" id="A0A840F978"/>
<dbReference type="Gene3D" id="3.90.820.10">
    <property type="entry name" value="Structural Genomics, Unknown Function 30-nov-00 1gh9 Mol_id"/>
    <property type="match status" value="1"/>
</dbReference>
<proteinExistence type="predicted"/>
<feature type="domain" description="MbtH-like" evidence="1">
    <location>
        <begin position="3"/>
        <end position="53"/>
    </location>
</feature>
<dbReference type="EMBL" id="JACIFZ010000001">
    <property type="protein sequence ID" value="MBB4219256.1"/>
    <property type="molecule type" value="Genomic_DNA"/>
</dbReference>
<organism evidence="2 3">
    <name type="scientific">Variovorax guangxiensis</name>
    <dbReference type="NCBI Taxonomy" id="1775474"/>
    <lineage>
        <taxon>Bacteria</taxon>
        <taxon>Pseudomonadati</taxon>
        <taxon>Pseudomonadota</taxon>
        <taxon>Betaproteobacteria</taxon>
        <taxon>Burkholderiales</taxon>
        <taxon>Comamonadaceae</taxon>
        <taxon>Variovorax</taxon>
    </lineage>
</organism>
<comment type="caution">
    <text evidence="2">The sequence shown here is derived from an EMBL/GenBank/DDBJ whole genome shotgun (WGS) entry which is preliminary data.</text>
</comment>
<dbReference type="GO" id="GO:0019290">
    <property type="term" value="P:siderophore biosynthetic process"/>
    <property type="evidence" value="ECO:0007669"/>
    <property type="project" value="TreeGrafter"/>
</dbReference>
<dbReference type="SMART" id="SM00923">
    <property type="entry name" value="MbtH"/>
    <property type="match status" value="1"/>
</dbReference>
<evidence type="ECO:0000313" key="2">
    <source>
        <dbReference type="EMBL" id="MBB4219256.1"/>
    </source>
</evidence>
<protein>
    <submittedName>
        <fullName evidence="2">MbtH protein</fullName>
    </submittedName>
</protein>
<dbReference type="InterPro" id="IPR037407">
    <property type="entry name" value="MLP_fam"/>
</dbReference>
<evidence type="ECO:0000259" key="1">
    <source>
        <dbReference type="SMART" id="SM00923"/>
    </source>
</evidence>
<evidence type="ECO:0000313" key="3">
    <source>
        <dbReference type="Proteomes" id="UP000524450"/>
    </source>
</evidence>
<dbReference type="Pfam" id="PF03621">
    <property type="entry name" value="MbtH"/>
    <property type="match status" value="1"/>
</dbReference>
<dbReference type="Proteomes" id="UP000524450">
    <property type="component" value="Unassembled WGS sequence"/>
</dbReference>
<dbReference type="GO" id="GO:0005829">
    <property type="term" value="C:cytosol"/>
    <property type="evidence" value="ECO:0007669"/>
    <property type="project" value="TreeGrafter"/>
</dbReference>